<dbReference type="SMART" id="SM00220">
    <property type="entry name" value="S_TKc"/>
    <property type="match status" value="1"/>
</dbReference>
<dbReference type="InterPro" id="IPR008271">
    <property type="entry name" value="Ser/Thr_kinase_AS"/>
</dbReference>
<dbReference type="GO" id="GO:0004672">
    <property type="term" value="F:protein kinase activity"/>
    <property type="evidence" value="ECO:0007669"/>
    <property type="project" value="InterPro"/>
</dbReference>
<keyword evidence="3" id="KW-0067">ATP-binding</keyword>
<evidence type="ECO:0000313" key="6">
    <source>
        <dbReference type="Proteomes" id="UP000656804"/>
    </source>
</evidence>
<dbReference type="EMBL" id="JADIVZ010000002">
    <property type="protein sequence ID" value="MBF4161027.1"/>
    <property type="molecule type" value="Genomic_DNA"/>
</dbReference>
<dbReference type="InterPro" id="IPR051931">
    <property type="entry name" value="PAK3-like"/>
</dbReference>
<evidence type="ECO:0000313" key="5">
    <source>
        <dbReference type="EMBL" id="MBF4161027.1"/>
    </source>
</evidence>
<dbReference type="PROSITE" id="PS00108">
    <property type="entry name" value="PROTEIN_KINASE_ST"/>
    <property type="match status" value="1"/>
</dbReference>
<dbReference type="Proteomes" id="UP000656804">
    <property type="component" value="Unassembled WGS sequence"/>
</dbReference>
<comment type="caution">
    <text evidence="5">The sequence shown here is derived from an EMBL/GenBank/DDBJ whole genome shotgun (WGS) entry which is preliminary data.</text>
</comment>
<keyword evidence="5" id="KW-0808">Transferase</keyword>
<sequence>MEAVPPPEGRVDERVLTLPFECLRSLPEGINEVHVWSDPLLGCERVGKRIDMSAMEGDDVLPEPATLQSIRHNNVVPVVAAAEVSGYPQPMRVVEVITPYFERGSITDALLRGEKFTARTAVAITQATLRGLSEVHEVHGICHRDVKSGNVLLCPDHVARLADLGLCGRFDDNGEVLALKNPTLYSSPEFTATSTLTRASDVYSVGLILRELLGGPFPYADYTTTFVLERMSAGRSPLRAADLSLPIWASRSMRRVYTKATHRDPARRYQSAHEMDQALSRVVAVDWEQISENRWEAPFVHSSKRVAVEATWMPRKKLFRVSSLASTKSGWRRTQDDVEVDDLGSTAVARVFNHASDTANAR</sequence>
<dbReference type="PANTHER" id="PTHR45832">
    <property type="entry name" value="SERINE/THREONINE-PROTEIN KINASE SAMKA-RELATED-RELATED"/>
    <property type="match status" value="1"/>
</dbReference>
<dbReference type="PROSITE" id="PS50011">
    <property type="entry name" value="PROTEIN_KINASE_DOM"/>
    <property type="match status" value="1"/>
</dbReference>
<evidence type="ECO:0000256" key="3">
    <source>
        <dbReference type="ARBA" id="ARBA00022840"/>
    </source>
</evidence>
<proteinExistence type="inferred from homology"/>
<evidence type="ECO:0000256" key="1">
    <source>
        <dbReference type="ARBA" id="ARBA00008874"/>
    </source>
</evidence>
<keyword evidence="6" id="KW-1185">Reference proteome</keyword>
<protein>
    <submittedName>
        <fullName evidence="5">Protein kinase</fullName>
    </submittedName>
</protein>
<name>A0A930UZL9_9ACTN</name>
<organism evidence="5 6">
    <name type="scientific">Nocardioides acrostichi</name>
    <dbReference type="NCBI Taxonomy" id="2784339"/>
    <lineage>
        <taxon>Bacteria</taxon>
        <taxon>Bacillati</taxon>
        <taxon>Actinomycetota</taxon>
        <taxon>Actinomycetes</taxon>
        <taxon>Propionibacteriales</taxon>
        <taxon>Nocardioidaceae</taxon>
        <taxon>Nocardioides</taxon>
    </lineage>
</organism>
<evidence type="ECO:0000256" key="2">
    <source>
        <dbReference type="ARBA" id="ARBA00022741"/>
    </source>
</evidence>
<comment type="similarity">
    <text evidence="1">Belongs to the protein kinase superfamily. STE Ser/Thr protein kinase family. STE20 subfamily.</text>
</comment>
<dbReference type="PANTHER" id="PTHR45832:SF22">
    <property type="entry name" value="SERINE_THREONINE-PROTEIN KINASE SAMKA-RELATED"/>
    <property type="match status" value="1"/>
</dbReference>
<reference evidence="5" key="1">
    <citation type="submission" date="2020-11" db="EMBL/GenBank/DDBJ databases">
        <title>Nocardioides sp. CBS4Y-1, whole genome shotgun sequence.</title>
        <authorList>
            <person name="Tuo L."/>
        </authorList>
    </citation>
    <scope>NUCLEOTIDE SEQUENCE</scope>
    <source>
        <strain evidence="5">CBS4Y-1</strain>
    </source>
</reference>
<dbReference type="InterPro" id="IPR000719">
    <property type="entry name" value="Prot_kinase_dom"/>
</dbReference>
<keyword evidence="2" id="KW-0547">Nucleotide-binding</keyword>
<keyword evidence="5" id="KW-0418">Kinase</keyword>
<feature type="domain" description="Protein kinase" evidence="4">
    <location>
        <begin position="20"/>
        <end position="280"/>
    </location>
</feature>
<evidence type="ECO:0000259" key="4">
    <source>
        <dbReference type="PROSITE" id="PS50011"/>
    </source>
</evidence>
<dbReference type="GO" id="GO:0005524">
    <property type="term" value="F:ATP binding"/>
    <property type="evidence" value="ECO:0007669"/>
    <property type="project" value="UniProtKB-KW"/>
</dbReference>
<dbReference type="AlphaFoldDB" id="A0A930UZL9"/>
<dbReference type="Pfam" id="PF00069">
    <property type="entry name" value="Pkinase"/>
    <property type="match status" value="1"/>
</dbReference>
<dbReference type="Gene3D" id="1.10.510.10">
    <property type="entry name" value="Transferase(Phosphotransferase) domain 1"/>
    <property type="match status" value="1"/>
</dbReference>
<accession>A0A930UZL9</accession>
<dbReference type="InterPro" id="IPR011009">
    <property type="entry name" value="Kinase-like_dom_sf"/>
</dbReference>
<dbReference type="SUPFAM" id="SSF56112">
    <property type="entry name" value="Protein kinase-like (PK-like)"/>
    <property type="match status" value="1"/>
</dbReference>
<gene>
    <name evidence="5" type="ORF">ISG29_04945</name>
</gene>